<dbReference type="EMBL" id="CAJOBI010248667">
    <property type="protein sequence ID" value="CAF5100130.1"/>
    <property type="molecule type" value="Genomic_DNA"/>
</dbReference>
<dbReference type="EMBL" id="CAJNRE010000156">
    <property type="protein sequence ID" value="CAF1922711.1"/>
    <property type="molecule type" value="Genomic_DNA"/>
</dbReference>
<organism evidence="1 4">
    <name type="scientific">Rotaria magnacalcarata</name>
    <dbReference type="NCBI Taxonomy" id="392030"/>
    <lineage>
        <taxon>Eukaryota</taxon>
        <taxon>Metazoa</taxon>
        <taxon>Spiralia</taxon>
        <taxon>Gnathifera</taxon>
        <taxon>Rotifera</taxon>
        <taxon>Eurotatoria</taxon>
        <taxon>Bdelloidea</taxon>
        <taxon>Philodinida</taxon>
        <taxon>Philodinidae</taxon>
        <taxon>Rotaria</taxon>
    </lineage>
</organism>
<evidence type="ECO:0000313" key="4">
    <source>
        <dbReference type="Proteomes" id="UP000663855"/>
    </source>
</evidence>
<evidence type="ECO:0000313" key="3">
    <source>
        <dbReference type="EMBL" id="CAF5100130.1"/>
    </source>
</evidence>
<gene>
    <name evidence="1" type="ORF">CJN711_LOCUS625</name>
    <name evidence="2" type="ORF">MBJ925_LOCUS2425</name>
    <name evidence="3" type="ORF">SMN809_LOCUS61638</name>
</gene>
<name>A0A814E7T5_9BILA</name>
<evidence type="ECO:0000313" key="1">
    <source>
        <dbReference type="EMBL" id="CAF0965771.1"/>
    </source>
</evidence>
<proteinExistence type="predicted"/>
<reference evidence="1" key="1">
    <citation type="submission" date="2021-02" db="EMBL/GenBank/DDBJ databases">
        <authorList>
            <person name="Nowell W R."/>
        </authorList>
    </citation>
    <scope>NUCLEOTIDE SEQUENCE</scope>
</reference>
<dbReference type="Proteomes" id="UP000663855">
    <property type="component" value="Unassembled WGS sequence"/>
</dbReference>
<accession>A0A814E7T5</accession>
<dbReference type="Proteomes" id="UP000676336">
    <property type="component" value="Unassembled WGS sequence"/>
</dbReference>
<evidence type="ECO:0000313" key="2">
    <source>
        <dbReference type="EMBL" id="CAF1922711.1"/>
    </source>
</evidence>
<protein>
    <submittedName>
        <fullName evidence="1">Uncharacterized protein</fullName>
    </submittedName>
</protein>
<sequence>MSATIGVGVRSPAAIYSCLIKNNSDAEIDVRIQFAGIEDHHIEIADIEIGKGEEQRIDEREFELGETDAKYHKTVELVLVRRYDGSTIELKAPFDGVTSPKKNWIFEINNDSIQSVDPNKK</sequence>
<dbReference type="Proteomes" id="UP000663824">
    <property type="component" value="Unassembled WGS sequence"/>
</dbReference>
<comment type="caution">
    <text evidence="1">The sequence shown here is derived from an EMBL/GenBank/DDBJ whole genome shotgun (WGS) entry which is preliminary data.</text>
</comment>
<dbReference type="EMBL" id="CAJNOV010000045">
    <property type="protein sequence ID" value="CAF0965771.1"/>
    <property type="molecule type" value="Genomic_DNA"/>
</dbReference>
<dbReference type="AlphaFoldDB" id="A0A814E7T5"/>